<proteinExistence type="predicted"/>
<keyword evidence="3" id="KW-1185">Reference proteome</keyword>
<accession>A0ABP5SIQ8</accession>
<evidence type="ECO:0000256" key="1">
    <source>
        <dbReference type="SAM" id="MobiDB-lite"/>
    </source>
</evidence>
<organism evidence="2 3">
    <name type="scientific">Saccharopolyspora halophila</name>
    <dbReference type="NCBI Taxonomy" id="405551"/>
    <lineage>
        <taxon>Bacteria</taxon>
        <taxon>Bacillati</taxon>
        <taxon>Actinomycetota</taxon>
        <taxon>Actinomycetes</taxon>
        <taxon>Pseudonocardiales</taxon>
        <taxon>Pseudonocardiaceae</taxon>
        <taxon>Saccharopolyspora</taxon>
    </lineage>
</organism>
<evidence type="ECO:0000313" key="3">
    <source>
        <dbReference type="Proteomes" id="UP001501218"/>
    </source>
</evidence>
<name>A0ABP5SIQ8_9PSEU</name>
<evidence type="ECO:0000313" key="2">
    <source>
        <dbReference type="EMBL" id="GAA2332160.1"/>
    </source>
</evidence>
<dbReference type="Proteomes" id="UP001501218">
    <property type="component" value="Unassembled WGS sequence"/>
</dbReference>
<protein>
    <recommendedName>
        <fullName evidence="4">Ketohydroxyglutarate aldolase</fullName>
    </recommendedName>
</protein>
<comment type="caution">
    <text evidence="2">The sequence shown here is derived from an EMBL/GenBank/DDBJ whole genome shotgun (WGS) entry which is preliminary data.</text>
</comment>
<dbReference type="EMBL" id="BAAARA010000001">
    <property type="protein sequence ID" value="GAA2332160.1"/>
    <property type="molecule type" value="Genomic_DNA"/>
</dbReference>
<sequence length="77" mass="8307">MPDRVTVILDEAEGSTADVLADRLRRAGMQVEQVLDEIGMIIGTVPREHRAKVSALPGVAGIEDETTFQPPPPDEAQ</sequence>
<gene>
    <name evidence="2" type="ORF">GCM10009854_04200</name>
</gene>
<dbReference type="RefSeq" id="WP_344125843.1">
    <property type="nucleotide sequence ID" value="NZ_BAAARA010000001.1"/>
</dbReference>
<reference evidence="3" key="1">
    <citation type="journal article" date="2019" name="Int. J. Syst. Evol. Microbiol.">
        <title>The Global Catalogue of Microorganisms (GCM) 10K type strain sequencing project: providing services to taxonomists for standard genome sequencing and annotation.</title>
        <authorList>
            <consortium name="The Broad Institute Genomics Platform"/>
            <consortium name="The Broad Institute Genome Sequencing Center for Infectious Disease"/>
            <person name="Wu L."/>
            <person name="Ma J."/>
        </authorList>
    </citation>
    <scope>NUCLEOTIDE SEQUENCE [LARGE SCALE GENOMIC DNA]</scope>
    <source>
        <strain evidence="3">JCM 16221</strain>
    </source>
</reference>
<evidence type="ECO:0008006" key="4">
    <source>
        <dbReference type="Google" id="ProtNLM"/>
    </source>
</evidence>
<feature type="region of interest" description="Disordered" evidence="1">
    <location>
        <begin position="56"/>
        <end position="77"/>
    </location>
</feature>